<keyword evidence="1" id="KW-1185">Reference proteome</keyword>
<organism evidence="1 2">
    <name type="scientific">Mesorhabditis belari</name>
    <dbReference type="NCBI Taxonomy" id="2138241"/>
    <lineage>
        <taxon>Eukaryota</taxon>
        <taxon>Metazoa</taxon>
        <taxon>Ecdysozoa</taxon>
        <taxon>Nematoda</taxon>
        <taxon>Chromadorea</taxon>
        <taxon>Rhabditida</taxon>
        <taxon>Rhabditina</taxon>
        <taxon>Rhabditomorpha</taxon>
        <taxon>Rhabditoidea</taxon>
        <taxon>Rhabditidae</taxon>
        <taxon>Mesorhabditinae</taxon>
        <taxon>Mesorhabditis</taxon>
    </lineage>
</organism>
<accession>A0AAF3J3Y9</accession>
<name>A0AAF3J3Y9_9BILA</name>
<evidence type="ECO:0000313" key="2">
    <source>
        <dbReference type="WBParaSite" id="MBELARI_LOCUS14715"/>
    </source>
</evidence>
<proteinExistence type="predicted"/>
<dbReference type="AlphaFoldDB" id="A0AAF3J3Y9"/>
<dbReference type="WBParaSite" id="MBELARI_LOCUS14715">
    <property type="protein sequence ID" value="MBELARI_LOCUS14715"/>
    <property type="gene ID" value="MBELARI_LOCUS14715"/>
</dbReference>
<reference evidence="2" key="1">
    <citation type="submission" date="2024-02" db="UniProtKB">
        <authorList>
            <consortium name="WormBaseParasite"/>
        </authorList>
    </citation>
    <scope>IDENTIFICATION</scope>
</reference>
<sequence>MSNIDPKTATALGSLTEFFNACPSPQYTDISGSWAIIFSSRQLLQTLFQDIDETVDRLMAKQFLSSRKTLGSLFREEARVECATIQVSNDGSFELSYLGDGGPKSIIGRVNVNRDETMTWEFAPTVRTEFTVIYTSQVAEATRRDVVILAQTDSFPKCENVLVLARTRTLYETIYAQLAQSGHNTASNPILSIECQMLLGPNPTQNPIAPNAMGAPMNSPMINPIIRPMP</sequence>
<evidence type="ECO:0000313" key="1">
    <source>
        <dbReference type="Proteomes" id="UP000887575"/>
    </source>
</evidence>
<protein>
    <submittedName>
        <fullName evidence="2">Uncharacterized protein</fullName>
    </submittedName>
</protein>
<dbReference type="Proteomes" id="UP000887575">
    <property type="component" value="Unassembled WGS sequence"/>
</dbReference>